<dbReference type="Pfam" id="PF10282">
    <property type="entry name" value="Lactonase"/>
    <property type="match status" value="1"/>
</dbReference>
<dbReference type="PANTHER" id="PTHR30344">
    <property type="entry name" value="6-PHOSPHOGLUCONOLACTONASE-RELATED"/>
    <property type="match status" value="1"/>
</dbReference>
<dbReference type="GO" id="GO:0017057">
    <property type="term" value="F:6-phosphogluconolactonase activity"/>
    <property type="evidence" value="ECO:0007669"/>
    <property type="project" value="TreeGrafter"/>
</dbReference>
<accession>A0A7X2NRS3</accession>
<evidence type="ECO:0000313" key="2">
    <source>
        <dbReference type="EMBL" id="MSS58377.1"/>
    </source>
</evidence>
<keyword evidence="3" id="KW-1185">Reference proteome</keyword>
<gene>
    <name evidence="2" type="ORF">FYJ51_05605</name>
</gene>
<reference evidence="2 3" key="1">
    <citation type="submission" date="2019-08" db="EMBL/GenBank/DDBJ databases">
        <title>In-depth cultivation of the pig gut microbiome towards novel bacterial diversity and tailored functional studies.</title>
        <authorList>
            <person name="Wylensek D."/>
            <person name="Hitch T.C.A."/>
            <person name="Clavel T."/>
        </authorList>
    </citation>
    <scope>NUCLEOTIDE SEQUENCE [LARGE SCALE GENOMIC DNA]</scope>
    <source>
        <strain evidence="2 3">Oil+RF-744-GAM-WT-6</strain>
    </source>
</reference>
<comment type="similarity">
    <text evidence="1">Belongs to the cycloisomerase 2 family.</text>
</comment>
<dbReference type="SUPFAM" id="SSF51004">
    <property type="entry name" value="C-terminal (heme d1) domain of cytochrome cd1-nitrite reductase"/>
    <property type="match status" value="1"/>
</dbReference>
<protein>
    <submittedName>
        <fullName evidence="2">Lactonase family protein</fullName>
    </submittedName>
</protein>
<dbReference type="Gene3D" id="2.130.10.10">
    <property type="entry name" value="YVTN repeat-like/Quinoprotein amine dehydrogenase"/>
    <property type="match status" value="1"/>
</dbReference>
<dbReference type="InterPro" id="IPR015943">
    <property type="entry name" value="WD40/YVTN_repeat-like_dom_sf"/>
</dbReference>
<dbReference type="RefSeq" id="WP_154504109.1">
    <property type="nucleotide sequence ID" value="NZ_VUMN01000010.1"/>
</dbReference>
<proteinExistence type="inferred from homology"/>
<evidence type="ECO:0000313" key="3">
    <source>
        <dbReference type="Proteomes" id="UP000461880"/>
    </source>
</evidence>
<comment type="caution">
    <text evidence="2">The sequence shown here is derived from an EMBL/GenBank/DDBJ whole genome shotgun (WGS) entry which is preliminary data.</text>
</comment>
<sequence length="313" mass="34917">MRHRVLAGTYTTDHTSRGIYSLQYEDGKVSDTHLFAEIDSPKYICAEGNLVASIASAEQGAGVALFDLNGKLLDQLSYEERTSCYITIHEGRIYTANYHLGQFSVIGIDGDHLKLINTIQIREGAGCHQVLFHKDQILIPCLFLDRVMIFNADLKYAGAIRFPAGTGPRHGVFTKDGSCLYLVSELSNELFAIDSEDYSCAWRMSVLPDGKKHLRDTAAVRLSEKEDRIYVSTRTQDILSVIDPAQQKLMQTHYCGGRHPRDFILLEDHLLVANRYSNSVVSFALNEDGTIGKEENLIEVPQAVSLAVSDQED</sequence>
<dbReference type="AlphaFoldDB" id="A0A7X2NRS3"/>
<dbReference type="PANTHER" id="PTHR30344:SF1">
    <property type="entry name" value="6-PHOSPHOGLUCONOLACTONASE"/>
    <property type="match status" value="1"/>
</dbReference>
<dbReference type="Proteomes" id="UP000461880">
    <property type="component" value="Unassembled WGS sequence"/>
</dbReference>
<dbReference type="InterPro" id="IPR011048">
    <property type="entry name" value="Haem_d1_sf"/>
</dbReference>
<dbReference type="InterPro" id="IPR050282">
    <property type="entry name" value="Cycloisomerase_2"/>
</dbReference>
<dbReference type="EMBL" id="VUMN01000010">
    <property type="protein sequence ID" value="MSS58377.1"/>
    <property type="molecule type" value="Genomic_DNA"/>
</dbReference>
<name>A0A7X2NRS3_9FIRM</name>
<dbReference type="InterPro" id="IPR019405">
    <property type="entry name" value="Lactonase_7-beta_prop"/>
</dbReference>
<evidence type="ECO:0000256" key="1">
    <source>
        <dbReference type="ARBA" id="ARBA00005564"/>
    </source>
</evidence>
<organism evidence="2 3">
    <name type="scientific">Stecheria intestinalis</name>
    <dbReference type="NCBI Taxonomy" id="2606630"/>
    <lineage>
        <taxon>Bacteria</taxon>
        <taxon>Bacillati</taxon>
        <taxon>Bacillota</taxon>
        <taxon>Erysipelotrichia</taxon>
        <taxon>Erysipelotrichales</taxon>
        <taxon>Erysipelotrichaceae</taxon>
        <taxon>Stecheria</taxon>
    </lineage>
</organism>